<comment type="similarity">
    <text evidence="2">Belongs to the glycosyl hydrolase 3 family.</text>
</comment>
<dbReference type="PANTHER" id="PTHR30480">
    <property type="entry name" value="BETA-HEXOSAMINIDASE-RELATED"/>
    <property type="match status" value="1"/>
</dbReference>
<dbReference type="Proteomes" id="UP000824028">
    <property type="component" value="Unassembled WGS sequence"/>
</dbReference>
<evidence type="ECO:0000313" key="10">
    <source>
        <dbReference type="Proteomes" id="UP000824028"/>
    </source>
</evidence>
<organism evidence="9 10">
    <name type="scientific">Candidatus Bacteroides merdigallinarum</name>
    <dbReference type="NCBI Taxonomy" id="2838473"/>
    <lineage>
        <taxon>Bacteria</taxon>
        <taxon>Pseudomonadati</taxon>
        <taxon>Bacteroidota</taxon>
        <taxon>Bacteroidia</taxon>
        <taxon>Bacteroidales</taxon>
        <taxon>Bacteroidaceae</taxon>
        <taxon>Bacteroides</taxon>
    </lineage>
</organism>
<reference evidence="9" key="2">
    <citation type="submission" date="2021-04" db="EMBL/GenBank/DDBJ databases">
        <authorList>
            <person name="Gilroy R."/>
        </authorList>
    </citation>
    <scope>NUCLEOTIDE SEQUENCE</scope>
    <source>
        <strain evidence="9">ChiHjej9B8-1298</strain>
    </source>
</reference>
<proteinExistence type="inferred from homology"/>
<dbReference type="GO" id="GO:0004563">
    <property type="term" value="F:beta-N-acetylhexosaminidase activity"/>
    <property type="evidence" value="ECO:0007669"/>
    <property type="project" value="UniProtKB-EC"/>
</dbReference>
<dbReference type="EMBL" id="DXBX01000002">
    <property type="protein sequence ID" value="HIZ32006.1"/>
    <property type="molecule type" value="Genomic_DNA"/>
</dbReference>
<accession>A0A9D2E764</accession>
<evidence type="ECO:0000256" key="6">
    <source>
        <dbReference type="SAM" id="SignalP"/>
    </source>
</evidence>
<keyword evidence="6" id="KW-0732">Signal</keyword>
<evidence type="ECO:0000256" key="1">
    <source>
        <dbReference type="ARBA" id="ARBA00001231"/>
    </source>
</evidence>
<keyword evidence="5" id="KW-0326">Glycosidase</keyword>
<dbReference type="PANTHER" id="PTHR30480:SF13">
    <property type="entry name" value="BETA-HEXOSAMINIDASE"/>
    <property type="match status" value="1"/>
</dbReference>
<dbReference type="InterPro" id="IPR012338">
    <property type="entry name" value="Beta-lactam/transpept-like"/>
</dbReference>
<feature type="domain" description="Glycoside hydrolase family 3 N-terminal" evidence="8">
    <location>
        <begin position="50"/>
        <end position="361"/>
    </location>
</feature>
<dbReference type="Pfam" id="PF00144">
    <property type="entry name" value="Beta-lactamase"/>
    <property type="match status" value="1"/>
</dbReference>
<evidence type="ECO:0000256" key="3">
    <source>
        <dbReference type="ARBA" id="ARBA00012663"/>
    </source>
</evidence>
<gene>
    <name evidence="9" type="ORF">H9814_00435</name>
</gene>
<reference evidence="9" key="1">
    <citation type="journal article" date="2021" name="PeerJ">
        <title>Extensive microbial diversity within the chicken gut microbiome revealed by metagenomics and culture.</title>
        <authorList>
            <person name="Gilroy R."/>
            <person name="Ravi A."/>
            <person name="Getino M."/>
            <person name="Pursley I."/>
            <person name="Horton D.L."/>
            <person name="Alikhan N.F."/>
            <person name="Baker D."/>
            <person name="Gharbi K."/>
            <person name="Hall N."/>
            <person name="Watson M."/>
            <person name="Adriaenssens E.M."/>
            <person name="Foster-Nyarko E."/>
            <person name="Jarju S."/>
            <person name="Secka A."/>
            <person name="Antonio M."/>
            <person name="Oren A."/>
            <person name="Chaudhuri R.R."/>
            <person name="La Ragione R."/>
            <person name="Hildebrand F."/>
            <person name="Pallen M.J."/>
        </authorList>
    </citation>
    <scope>NUCLEOTIDE SEQUENCE</scope>
    <source>
        <strain evidence="9">ChiHjej9B8-1298</strain>
    </source>
</reference>
<dbReference type="InterPro" id="IPR036962">
    <property type="entry name" value="Glyco_hydro_3_N_sf"/>
</dbReference>
<name>A0A9D2E764_9BACE</name>
<evidence type="ECO:0000256" key="2">
    <source>
        <dbReference type="ARBA" id="ARBA00005336"/>
    </source>
</evidence>
<sequence>MRKYVFLVGCLWGMLCMMLPVQAQVTPRLAAADESRCRQWVDSVMSRMSLQEKIGQLLIPRVPAVADKATKKQLKEWVRKYKIGGLLFAKGTIEGQALLTNQVQKDSKVPMLITVDGEWGLSMRLTDAPEFPRNATLGCITDNSLIEAYGREVARELRALGVHVNFAPVADVNTNPLNPVINVRAFGEDTRAVTEKVLAYSRGLESGGVLSVAKHFPGHGDTNTDSHRTLPVLRHDRARLDSVELYPFREYIRAGLGGMMIGHLQVSALESDSLLPSSLSKSIVTDLLQDELGFRGLVFTDALDMRGVTRVPGLFAKAVKAGNDMLLVQSAVVKALHEVTEAIKEGTLTEADVDARCRKVLAWKYRLGLRQKPDKLPVKELKDRICTVEARQLASGLRREAVTVLDNYFGVLPLAPAVGGGGMAVLSMGDQEADSAFVAAMQARGGIDCFRLPWNASEEEQIALKRKLAPYSRVVVSIAGVNYAGEADVAFLAGLNLRAPLVYTFFTSYRLLPLMAPALAKANAVVLAHSAEGDLQRHVARVLFAEAEAHGRLAMSVGRLFPVGAGCDIRTDMKPMSVLPDDYGMKSYVLEGINRIATQGLEAGAYPGCRILIWKDGKTVYDRGFGCHSNSDTTAVRSTDLFDLASMTKTTATLLAVMKLYDEGRLKLDDKASAYLSFLRGTDKRNITIRELLLHESGLAPHIRFYMEAIDPNSVHGPYAQSWEDKWHHTRVSEHSYYCSDFKFKKGLMSDKQTRTHTLHVADGMWLDGKFKQSILKEIARSHLDRKRYIYSDLGFILLQQIVEQLTKQPLDVYVTENFYAPMGLERTLFCPLEKFPKSEIMPTAFNDFLRRQDLCGYVHDEAAAFMGGVAGHAGLFSTAEEVAAIYQMLLDGGIWQGKRYLSEETCRLFTTEKSLISRRGLGFDKPDVAIVKRSPCAPSAPESVYGHTGFTGTCAWVDPGSRTVYVFLSNRVCPNVWNTKLGDMDIRTDIQELIYKSLYSEEAR</sequence>
<dbReference type="InterPro" id="IPR017853">
    <property type="entry name" value="GH"/>
</dbReference>
<dbReference type="InterPro" id="IPR001764">
    <property type="entry name" value="Glyco_hydro_3_N"/>
</dbReference>
<evidence type="ECO:0000259" key="8">
    <source>
        <dbReference type="Pfam" id="PF00933"/>
    </source>
</evidence>
<dbReference type="GO" id="GO:0005975">
    <property type="term" value="P:carbohydrate metabolic process"/>
    <property type="evidence" value="ECO:0007669"/>
    <property type="project" value="InterPro"/>
</dbReference>
<evidence type="ECO:0000259" key="7">
    <source>
        <dbReference type="Pfam" id="PF00144"/>
    </source>
</evidence>
<dbReference type="AlphaFoldDB" id="A0A9D2E764"/>
<protein>
    <recommendedName>
        <fullName evidence="3">beta-N-acetylhexosaminidase</fullName>
        <ecNumber evidence="3">3.2.1.52</ecNumber>
    </recommendedName>
</protein>
<dbReference type="GO" id="GO:0009254">
    <property type="term" value="P:peptidoglycan turnover"/>
    <property type="evidence" value="ECO:0007669"/>
    <property type="project" value="TreeGrafter"/>
</dbReference>
<dbReference type="InterPro" id="IPR050226">
    <property type="entry name" value="NagZ_Beta-hexosaminidase"/>
</dbReference>
<dbReference type="SUPFAM" id="SSF56601">
    <property type="entry name" value="beta-lactamase/transpeptidase-like"/>
    <property type="match status" value="1"/>
</dbReference>
<dbReference type="SUPFAM" id="SSF51445">
    <property type="entry name" value="(Trans)glycosidases"/>
    <property type="match status" value="1"/>
</dbReference>
<feature type="signal peptide" evidence="6">
    <location>
        <begin position="1"/>
        <end position="23"/>
    </location>
</feature>
<dbReference type="Gene3D" id="3.40.710.10">
    <property type="entry name" value="DD-peptidase/beta-lactamase superfamily"/>
    <property type="match status" value="1"/>
</dbReference>
<dbReference type="Pfam" id="PF00933">
    <property type="entry name" value="Glyco_hydro_3"/>
    <property type="match status" value="1"/>
</dbReference>
<evidence type="ECO:0000256" key="5">
    <source>
        <dbReference type="ARBA" id="ARBA00023295"/>
    </source>
</evidence>
<dbReference type="EC" id="3.2.1.52" evidence="3"/>
<evidence type="ECO:0000256" key="4">
    <source>
        <dbReference type="ARBA" id="ARBA00022801"/>
    </source>
</evidence>
<dbReference type="Gene3D" id="3.20.20.300">
    <property type="entry name" value="Glycoside hydrolase, family 3, N-terminal domain"/>
    <property type="match status" value="1"/>
</dbReference>
<evidence type="ECO:0000313" key="9">
    <source>
        <dbReference type="EMBL" id="HIZ32006.1"/>
    </source>
</evidence>
<feature type="chain" id="PRO_5039708641" description="beta-N-acetylhexosaminidase" evidence="6">
    <location>
        <begin position="24"/>
        <end position="1005"/>
    </location>
</feature>
<comment type="catalytic activity">
    <reaction evidence="1">
        <text>Hydrolysis of terminal non-reducing N-acetyl-D-hexosamine residues in N-acetyl-beta-D-hexosaminides.</text>
        <dbReference type="EC" id="3.2.1.52"/>
    </reaction>
</comment>
<comment type="caution">
    <text evidence="9">The sequence shown here is derived from an EMBL/GenBank/DDBJ whole genome shotgun (WGS) entry which is preliminary data.</text>
</comment>
<keyword evidence="4 9" id="KW-0378">Hydrolase</keyword>
<feature type="domain" description="Beta-lactamase-related" evidence="7">
    <location>
        <begin position="594"/>
        <end position="974"/>
    </location>
</feature>
<dbReference type="PRINTS" id="PR00133">
    <property type="entry name" value="GLHYDRLASE3"/>
</dbReference>
<dbReference type="InterPro" id="IPR001466">
    <property type="entry name" value="Beta-lactam-related"/>
</dbReference>